<dbReference type="Pfam" id="PF01345">
    <property type="entry name" value="DUF11"/>
    <property type="match status" value="1"/>
</dbReference>
<comment type="caution">
    <text evidence="3">The sequence shown here is derived from an EMBL/GenBank/DDBJ whole genome shotgun (WGS) entry which is preliminary data.</text>
</comment>
<dbReference type="RefSeq" id="WP_346051876.1">
    <property type="nucleotide sequence ID" value="NZ_BAABIB010000017.1"/>
</dbReference>
<dbReference type="NCBIfam" id="TIGR01451">
    <property type="entry name" value="B_ant_repeat"/>
    <property type="match status" value="1"/>
</dbReference>
<organism evidence="3 4">
    <name type="scientific">Amycolatopsis dongchuanensis</name>
    <dbReference type="NCBI Taxonomy" id="1070866"/>
    <lineage>
        <taxon>Bacteria</taxon>
        <taxon>Bacillati</taxon>
        <taxon>Actinomycetota</taxon>
        <taxon>Actinomycetes</taxon>
        <taxon>Pseudonocardiales</taxon>
        <taxon>Pseudonocardiaceae</taxon>
        <taxon>Amycolatopsis</taxon>
    </lineage>
</organism>
<accession>A0ABP9PW33</accession>
<dbReference type="Proteomes" id="UP001500192">
    <property type="component" value="Unassembled WGS sequence"/>
</dbReference>
<dbReference type="InterPro" id="IPR001434">
    <property type="entry name" value="OmcB-like_DUF11"/>
</dbReference>
<evidence type="ECO:0000313" key="3">
    <source>
        <dbReference type="EMBL" id="GAA5153112.1"/>
    </source>
</evidence>
<evidence type="ECO:0000256" key="1">
    <source>
        <dbReference type="SAM" id="SignalP"/>
    </source>
</evidence>
<evidence type="ECO:0000313" key="4">
    <source>
        <dbReference type="Proteomes" id="UP001500192"/>
    </source>
</evidence>
<sequence>MTVRGRRWGHAAVTATAFAGAALAVLSVAPLTASADEITTRAYSADGGATWSTRAPAKTPGQQVLVRNYYVNTGSSDRFDASVSTTLPAGYGLVPGSTRTCLNPGTTDVTHPNDELRCNTDPGMGGPIDEAAVWQGSTLRIAPNAGLYGESTSATSGLMAVGRVRYLNLHECGYSAGQATTPFTILSNVSAELSTGTFTSNTPETSPVCGPGNAEYQYQPANSAAQPVDLMGYRYVNLQQCSYGSNADGGDSLFGTWVARPGDFTTGTSASNTPVTSPSCGPGNADHTFQPQYSASQTLDLMANNVLYLAQCSYSSPGSMVPFQLVVDHVPGQSGDFSTSTHTSSAVPDPLLRCGAGNADHALQPSTVDRIPLYAPNRGQGFVEFVMVADDTTEADLGISKAGPANVSVGQAVTYTLVVTNAGPSDSSGYTVTDRIPAGLTNVTTSTPGCAIANLVLTCTGGPLPLRQSATIEVTGTADGAVTTLFNTATVTGQETDPNPGNNTSNEVRTEVVPLMSLSVGAGALALTGFAVRRRAGRKTSG</sequence>
<dbReference type="InterPro" id="IPR047589">
    <property type="entry name" value="DUF11_rpt"/>
</dbReference>
<feature type="signal peptide" evidence="1">
    <location>
        <begin position="1"/>
        <end position="35"/>
    </location>
</feature>
<feature type="chain" id="PRO_5046064886" description="DUF11 domain-containing protein" evidence="1">
    <location>
        <begin position="36"/>
        <end position="542"/>
    </location>
</feature>
<protein>
    <recommendedName>
        <fullName evidence="2">DUF11 domain-containing protein</fullName>
    </recommendedName>
</protein>
<evidence type="ECO:0000259" key="2">
    <source>
        <dbReference type="Pfam" id="PF01345"/>
    </source>
</evidence>
<feature type="domain" description="DUF11" evidence="2">
    <location>
        <begin position="396"/>
        <end position="506"/>
    </location>
</feature>
<keyword evidence="1" id="KW-0732">Signal</keyword>
<dbReference type="Gene3D" id="2.60.40.10">
    <property type="entry name" value="Immunoglobulins"/>
    <property type="match status" value="1"/>
</dbReference>
<name>A0ABP9PW33_9PSEU</name>
<proteinExistence type="predicted"/>
<reference evidence="4" key="1">
    <citation type="journal article" date="2019" name="Int. J. Syst. Evol. Microbiol.">
        <title>The Global Catalogue of Microorganisms (GCM) 10K type strain sequencing project: providing services to taxonomists for standard genome sequencing and annotation.</title>
        <authorList>
            <consortium name="The Broad Institute Genomics Platform"/>
            <consortium name="The Broad Institute Genome Sequencing Center for Infectious Disease"/>
            <person name="Wu L."/>
            <person name="Ma J."/>
        </authorList>
    </citation>
    <scope>NUCLEOTIDE SEQUENCE [LARGE SCALE GENOMIC DNA]</scope>
    <source>
        <strain evidence="4">JCM 18054</strain>
    </source>
</reference>
<keyword evidence="4" id="KW-1185">Reference proteome</keyword>
<dbReference type="InterPro" id="IPR013783">
    <property type="entry name" value="Ig-like_fold"/>
</dbReference>
<gene>
    <name evidence="3" type="ORF">GCM10023214_05640</name>
</gene>
<dbReference type="EMBL" id="BAABIB010000017">
    <property type="protein sequence ID" value="GAA5153112.1"/>
    <property type="molecule type" value="Genomic_DNA"/>
</dbReference>